<gene>
    <name evidence="1" type="ORF">V6N11_065617</name>
</gene>
<reference evidence="1 2" key="1">
    <citation type="journal article" date="2024" name="G3 (Bethesda)">
        <title>Genome assembly of Hibiscus sabdariffa L. provides insights into metabolisms of medicinal natural products.</title>
        <authorList>
            <person name="Kim T."/>
        </authorList>
    </citation>
    <scope>NUCLEOTIDE SEQUENCE [LARGE SCALE GENOMIC DNA]</scope>
    <source>
        <strain evidence="1">TK-2024</strain>
        <tissue evidence="1">Old leaves</tissue>
    </source>
</reference>
<accession>A0ABR2PI00</accession>
<comment type="caution">
    <text evidence="1">The sequence shown here is derived from an EMBL/GenBank/DDBJ whole genome shotgun (WGS) entry which is preliminary data.</text>
</comment>
<keyword evidence="2" id="KW-1185">Reference proteome</keyword>
<name>A0ABR2PI00_9ROSI</name>
<protein>
    <submittedName>
        <fullName evidence="1">Uncharacterized protein</fullName>
    </submittedName>
</protein>
<organism evidence="1 2">
    <name type="scientific">Hibiscus sabdariffa</name>
    <name type="common">roselle</name>
    <dbReference type="NCBI Taxonomy" id="183260"/>
    <lineage>
        <taxon>Eukaryota</taxon>
        <taxon>Viridiplantae</taxon>
        <taxon>Streptophyta</taxon>
        <taxon>Embryophyta</taxon>
        <taxon>Tracheophyta</taxon>
        <taxon>Spermatophyta</taxon>
        <taxon>Magnoliopsida</taxon>
        <taxon>eudicotyledons</taxon>
        <taxon>Gunneridae</taxon>
        <taxon>Pentapetalae</taxon>
        <taxon>rosids</taxon>
        <taxon>malvids</taxon>
        <taxon>Malvales</taxon>
        <taxon>Malvaceae</taxon>
        <taxon>Malvoideae</taxon>
        <taxon>Hibiscus</taxon>
    </lineage>
</organism>
<dbReference type="Proteomes" id="UP001396334">
    <property type="component" value="Unassembled WGS sequence"/>
</dbReference>
<evidence type="ECO:0000313" key="1">
    <source>
        <dbReference type="EMBL" id="KAK8988017.1"/>
    </source>
</evidence>
<sequence>MKPPLPSSKTSLVMRSNVSFLPALVYQKVDDMGEIISAGDSAMQCQMVVDKRKIAENDNACPFQARCWAMSLERRLGSLGPYRGRHSVRLASQSSDNFPLLAVEGLQVWCLLDPTLARLVPPN</sequence>
<evidence type="ECO:0000313" key="2">
    <source>
        <dbReference type="Proteomes" id="UP001396334"/>
    </source>
</evidence>
<dbReference type="EMBL" id="JBBPBN010000059">
    <property type="protein sequence ID" value="KAK8988017.1"/>
    <property type="molecule type" value="Genomic_DNA"/>
</dbReference>
<proteinExistence type="predicted"/>